<dbReference type="AlphaFoldDB" id="A0A2S0VNJ7"/>
<dbReference type="Proteomes" id="UP000244441">
    <property type="component" value="Chromosome"/>
</dbReference>
<gene>
    <name evidence="1" type="primary">ubiU</name>
    <name evidence="2" type="ORF">C2869_04690</name>
</gene>
<feature type="binding site" evidence="1">
    <location>
        <position position="232"/>
    </location>
    <ligand>
        <name>[4Fe-4S] cluster</name>
        <dbReference type="ChEBI" id="CHEBI:49883"/>
    </ligand>
</feature>
<dbReference type="GO" id="GO:0008233">
    <property type="term" value="F:peptidase activity"/>
    <property type="evidence" value="ECO:0007669"/>
    <property type="project" value="UniProtKB-KW"/>
</dbReference>
<dbReference type="HAMAP" id="MF_02232">
    <property type="entry name" value="UbiU"/>
    <property type="match status" value="1"/>
</dbReference>
<keyword evidence="1" id="KW-0408">Iron</keyword>
<reference evidence="2 3" key="1">
    <citation type="submission" date="2018-01" db="EMBL/GenBank/DDBJ databases">
        <title>Genome sequence of a Cantenovulum-like bacteria.</title>
        <authorList>
            <person name="Tan W.R."/>
            <person name="Lau N.-S."/>
            <person name="Go F."/>
            <person name="Amirul A.-A.A."/>
        </authorList>
    </citation>
    <scope>NUCLEOTIDE SEQUENCE [LARGE SCALE GENOMIC DNA]</scope>
    <source>
        <strain evidence="2 3">CCB-QB4</strain>
    </source>
</reference>
<keyword evidence="2" id="KW-0645">Protease</keyword>
<evidence type="ECO:0000256" key="1">
    <source>
        <dbReference type="HAMAP-Rule" id="MF_02232"/>
    </source>
</evidence>
<comment type="cofactor">
    <cofactor evidence="1">
        <name>[4Fe-4S] cluster</name>
        <dbReference type="ChEBI" id="CHEBI:49883"/>
    </cofactor>
</comment>
<protein>
    <recommendedName>
        <fullName evidence="1">Ubiquinone biosynthesis protein UbiU</fullName>
    </recommendedName>
</protein>
<comment type="subunit">
    <text evidence="1">Forms a heterodimer with UbiV.</text>
</comment>
<dbReference type="GO" id="GO:0006508">
    <property type="term" value="P:proteolysis"/>
    <property type="evidence" value="ECO:0007669"/>
    <property type="project" value="UniProtKB-KW"/>
</dbReference>
<dbReference type="InterPro" id="IPR001539">
    <property type="entry name" value="Peptidase_U32"/>
</dbReference>
<dbReference type="InterPro" id="IPR043692">
    <property type="entry name" value="UbiU"/>
</dbReference>
<dbReference type="GO" id="GO:0051539">
    <property type="term" value="F:4 iron, 4 sulfur cluster binding"/>
    <property type="evidence" value="ECO:0007669"/>
    <property type="project" value="UniProtKB-UniRule"/>
</dbReference>
<comment type="similarity">
    <text evidence="1">Belongs to the peptidase U32 family. UbiU subfamily.</text>
</comment>
<feature type="binding site" evidence="1">
    <location>
        <position position="176"/>
    </location>
    <ligand>
        <name>[4Fe-4S] cluster</name>
        <dbReference type="ChEBI" id="CHEBI:49883"/>
    </ligand>
</feature>
<evidence type="ECO:0000313" key="2">
    <source>
        <dbReference type="EMBL" id="AWB65776.1"/>
    </source>
</evidence>
<feature type="binding site" evidence="1">
    <location>
        <position position="169"/>
    </location>
    <ligand>
        <name>[4Fe-4S] cluster</name>
        <dbReference type="ChEBI" id="CHEBI:49883"/>
    </ligand>
</feature>
<dbReference type="PROSITE" id="PS01276">
    <property type="entry name" value="PEPTIDASE_U32"/>
    <property type="match status" value="1"/>
</dbReference>
<dbReference type="RefSeq" id="WP_108601851.1">
    <property type="nucleotide sequence ID" value="NZ_CP026604.1"/>
</dbReference>
<dbReference type="KEGG" id="cate:C2869_04690"/>
<proteinExistence type="inferred from homology"/>
<dbReference type="PANTHER" id="PTHR30217">
    <property type="entry name" value="PEPTIDASE U32 FAMILY"/>
    <property type="match status" value="1"/>
</dbReference>
<keyword evidence="1" id="KW-0411">Iron-sulfur</keyword>
<sequence>MQLLSPAGSLPAVKSALKQGADAIYIGLKDDTNARHFSGLNFDNKTIGQAAQLIQQQNKLLHIAINTFAHPGQFKRWQYAVDHAVDIGANVLILADIGVLDYAANRYPDIELHLSVQASATTAQGIQFYQNNFGIKRAVLPRVLSIHQVKQLARTTKVELEVFAYGSLCIMAEGRCYLSSYMTGESPNTAGACSPAKYVRWQEDGRYLESLLNDVMIDRYAPDENAGYPTLCKGRFDVGSHTYHALEEPTSLNTLQLLPELINTGISAVKIEGRQRSPAYVAQVTQVWRQAIDACLQNPSDFEVEQSWNTKLAQLSEGSQTTLGAYHRNWQ</sequence>
<comment type="function">
    <text evidence="1">Required for O(2)-independent ubiquinone (coenzyme Q) biosynthesis. Together with UbiV, is essential for the C6-hydroxylation reaction in the oxygen-independent ubiquinone biosynthesis pathway.</text>
</comment>
<dbReference type="OrthoDB" id="9807498at2"/>
<dbReference type="UniPathway" id="UPA00232"/>
<feature type="binding site" evidence="1">
    <location>
        <position position="193"/>
    </location>
    <ligand>
        <name>[4Fe-4S] cluster</name>
        <dbReference type="ChEBI" id="CHEBI:49883"/>
    </ligand>
</feature>
<keyword evidence="2" id="KW-0378">Hydrolase</keyword>
<dbReference type="GO" id="GO:0006744">
    <property type="term" value="P:ubiquinone biosynthetic process"/>
    <property type="evidence" value="ECO:0007669"/>
    <property type="project" value="UniProtKB-UniRule"/>
</dbReference>
<keyword evidence="1" id="KW-0004">4Fe-4S</keyword>
<organism evidence="2 3">
    <name type="scientific">Saccharobesus litoralis</name>
    <dbReference type="NCBI Taxonomy" id="2172099"/>
    <lineage>
        <taxon>Bacteria</taxon>
        <taxon>Pseudomonadati</taxon>
        <taxon>Pseudomonadota</taxon>
        <taxon>Gammaproteobacteria</taxon>
        <taxon>Alteromonadales</taxon>
        <taxon>Alteromonadaceae</taxon>
        <taxon>Saccharobesus</taxon>
    </lineage>
</organism>
<keyword evidence="1" id="KW-0479">Metal-binding</keyword>
<dbReference type="InterPro" id="IPR051454">
    <property type="entry name" value="RNA/ubiquinone_mod_enzymes"/>
</dbReference>
<name>A0A2S0VNJ7_9ALTE</name>
<comment type="pathway">
    <text evidence="1">Cofactor biosynthesis; ubiquinone biosynthesis.</text>
</comment>
<dbReference type="PANTHER" id="PTHR30217:SF3">
    <property type="entry name" value="UBIQUINONE BIOSYNTHESIS PROTEIN UBIU"/>
    <property type="match status" value="1"/>
</dbReference>
<evidence type="ECO:0000313" key="3">
    <source>
        <dbReference type="Proteomes" id="UP000244441"/>
    </source>
</evidence>
<keyword evidence="1" id="KW-0831">Ubiquinone biosynthesis</keyword>
<keyword evidence="3" id="KW-1185">Reference proteome</keyword>
<dbReference type="EMBL" id="CP026604">
    <property type="protein sequence ID" value="AWB65776.1"/>
    <property type="molecule type" value="Genomic_DNA"/>
</dbReference>
<accession>A0A2S0VNJ7</accession>
<dbReference type="Pfam" id="PF01136">
    <property type="entry name" value="Peptidase_U32"/>
    <property type="match status" value="1"/>
</dbReference>
<dbReference type="GO" id="GO:0046872">
    <property type="term" value="F:metal ion binding"/>
    <property type="evidence" value="ECO:0007669"/>
    <property type="project" value="UniProtKB-KW"/>
</dbReference>